<protein>
    <submittedName>
        <fullName evidence="1">Uncharacterized protein</fullName>
    </submittedName>
</protein>
<dbReference type="PATRIC" id="fig|797515.3.peg.138"/>
<name>G9ZKA5_9LACO</name>
<dbReference type="STRING" id="797515.HMPREF9103_00153"/>
<organism evidence="1 2">
    <name type="scientific">Lentilactobacillus parafarraginis F0439</name>
    <dbReference type="NCBI Taxonomy" id="797515"/>
    <lineage>
        <taxon>Bacteria</taxon>
        <taxon>Bacillati</taxon>
        <taxon>Bacillota</taxon>
        <taxon>Bacilli</taxon>
        <taxon>Lactobacillales</taxon>
        <taxon>Lactobacillaceae</taxon>
        <taxon>Lentilactobacillus</taxon>
    </lineage>
</organism>
<dbReference type="AlphaFoldDB" id="G9ZKA5"/>
<reference evidence="1 2" key="1">
    <citation type="submission" date="2011-09" db="EMBL/GenBank/DDBJ databases">
        <authorList>
            <person name="Weinstock G."/>
            <person name="Sodergren E."/>
            <person name="Clifton S."/>
            <person name="Fulton L."/>
            <person name="Fulton B."/>
            <person name="Courtney L."/>
            <person name="Fronick C."/>
            <person name="Harrison M."/>
            <person name="Strong C."/>
            <person name="Farmer C."/>
            <person name="Delahaunty K."/>
            <person name="Markovic C."/>
            <person name="Hall O."/>
            <person name="Minx P."/>
            <person name="Tomlinson C."/>
            <person name="Mitreva M."/>
            <person name="Hou S."/>
            <person name="Chen J."/>
            <person name="Wollam A."/>
            <person name="Pepin K.H."/>
            <person name="Johnson M."/>
            <person name="Bhonagiri V."/>
            <person name="Zhang X."/>
            <person name="Suruliraj S."/>
            <person name="Warren W."/>
            <person name="Chinwalla A."/>
            <person name="Mardis E.R."/>
            <person name="Wilson R.K."/>
        </authorList>
    </citation>
    <scope>NUCLEOTIDE SEQUENCE [LARGE SCALE GENOMIC DNA]</scope>
    <source>
        <strain evidence="1 2">F0439</strain>
    </source>
</reference>
<sequence length="47" mass="5136">MSSGQIGAGFFDGKFGGIQPRWPTDEGLSYKVKKPFGFLLKSVNDNL</sequence>
<comment type="caution">
    <text evidence="1">The sequence shown here is derived from an EMBL/GenBank/DDBJ whole genome shotgun (WGS) entry which is preliminary data.</text>
</comment>
<dbReference type="HOGENOM" id="CLU_3169535_0_0_9"/>
<keyword evidence="2" id="KW-1185">Reference proteome</keyword>
<dbReference type="EMBL" id="AGEY01000010">
    <property type="protein sequence ID" value="EHM01252.1"/>
    <property type="molecule type" value="Genomic_DNA"/>
</dbReference>
<evidence type="ECO:0000313" key="2">
    <source>
        <dbReference type="Proteomes" id="UP000004625"/>
    </source>
</evidence>
<evidence type="ECO:0000313" key="1">
    <source>
        <dbReference type="EMBL" id="EHM01252.1"/>
    </source>
</evidence>
<gene>
    <name evidence="1" type="ORF">HMPREF9103_00153</name>
</gene>
<accession>G9ZKA5</accession>
<dbReference type="Proteomes" id="UP000004625">
    <property type="component" value="Unassembled WGS sequence"/>
</dbReference>
<proteinExistence type="predicted"/>